<reference evidence="1" key="1">
    <citation type="journal article" date="2022" name="Plant J.">
        <title>Strategies of tolerance reflected in two North American maple genomes.</title>
        <authorList>
            <person name="McEvoy S.L."/>
            <person name="Sezen U.U."/>
            <person name="Trouern-Trend A."/>
            <person name="McMahon S.M."/>
            <person name="Schaberg P.G."/>
            <person name="Yang J."/>
            <person name="Wegrzyn J.L."/>
            <person name="Swenson N.G."/>
        </authorList>
    </citation>
    <scope>NUCLEOTIDE SEQUENCE</scope>
    <source>
        <strain evidence="1">NS2018</strain>
    </source>
</reference>
<sequence>MRESDHDPTQNKNNIFTLVEAQSEFEYCRVRKAVTLALQLQTSNHISNVRVQMLKGAPPMFSSSQCRNRNKDKDGSSGLKFPVSLVYFSFMVLAKRAAAAATATVANASVPPLIPSSVTAHLLQHLRWRGGGGGCAPVACTSSISTVRSLWTRLLISSRITLSQISLLIPVNCMDGGVEPNWRYVRHVDEPSYWALPGGDS</sequence>
<name>A0AA39VS71_ACESA</name>
<comment type="caution">
    <text evidence="1">The sequence shown here is derived from an EMBL/GenBank/DDBJ whole genome shotgun (WGS) entry which is preliminary data.</text>
</comment>
<protein>
    <submittedName>
        <fullName evidence="1">Uncharacterized protein</fullName>
    </submittedName>
</protein>
<organism evidence="1 2">
    <name type="scientific">Acer saccharum</name>
    <name type="common">Sugar maple</name>
    <dbReference type="NCBI Taxonomy" id="4024"/>
    <lineage>
        <taxon>Eukaryota</taxon>
        <taxon>Viridiplantae</taxon>
        <taxon>Streptophyta</taxon>
        <taxon>Embryophyta</taxon>
        <taxon>Tracheophyta</taxon>
        <taxon>Spermatophyta</taxon>
        <taxon>Magnoliopsida</taxon>
        <taxon>eudicotyledons</taxon>
        <taxon>Gunneridae</taxon>
        <taxon>Pentapetalae</taxon>
        <taxon>rosids</taxon>
        <taxon>malvids</taxon>
        <taxon>Sapindales</taxon>
        <taxon>Sapindaceae</taxon>
        <taxon>Hippocastanoideae</taxon>
        <taxon>Acereae</taxon>
        <taxon>Acer</taxon>
    </lineage>
</organism>
<dbReference type="EMBL" id="JAUESC010000381">
    <property type="protein sequence ID" value="KAK0590637.1"/>
    <property type="molecule type" value="Genomic_DNA"/>
</dbReference>
<accession>A0AA39VS71</accession>
<evidence type="ECO:0000313" key="1">
    <source>
        <dbReference type="EMBL" id="KAK0590637.1"/>
    </source>
</evidence>
<evidence type="ECO:0000313" key="2">
    <source>
        <dbReference type="Proteomes" id="UP001168877"/>
    </source>
</evidence>
<keyword evidence="2" id="KW-1185">Reference proteome</keyword>
<dbReference type="AlphaFoldDB" id="A0AA39VS71"/>
<dbReference type="Proteomes" id="UP001168877">
    <property type="component" value="Unassembled WGS sequence"/>
</dbReference>
<reference evidence="1" key="2">
    <citation type="submission" date="2023-06" db="EMBL/GenBank/DDBJ databases">
        <authorList>
            <person name="Swenson N.G."/>
            <person name="Wegrzyn J.L."/>
            <person name="Mcevoy S.L."/>
        </authorList>
    </citation>
    <scope>NUCLEOTIDE SEQUENCE</scope>
    <source>
        <strain evidence="1">NS2018</strain>
        <tissue evidence="1">Leaf</tissue>
    </source>
</reference>
<proteinExistence type="predicted"/>
<gene>
    <name evidence="1" type="ORF">LWI29_029759</name>
</gene>